<dbReference type="AlphaFoldDB" id="A0A1H9Q1L6"/>
<evidence type="ECO:0000256" key="1">
    <source>
        <dbReference type="ARBA" id="ARBA00005044"/>
    </source>
</evidence>
<dbReference type="Proteomes" id="UP000198815">
    <property type="component" value="Unassembled WGS sequence"/>
</dbReference>
<dbReference type="NCBIfam" id="TIGR00033">
    <property type="entry name" value="aroC"/>
    <property type="match status" value="1"/>
</dbReference>
<dbReference type="PROSITE" id="PS00789">
    <property type="entry name" value="CHORISMATE_SYNTHASE_3"/>
    <property type="match status" value="1"/>
</dbReference>
<dbReference type="NCBIfam" id="NF003793">
    <property type="entry name" value="PRK05382.1"/>
    <property type="match status" value="1"/>
</dbReference>
<name>A0A1H9Q1L6_9ACTN</name>
<evidence type="ECO:0000313" key="14">
    <source>
        <dbReference type="EMBL" id="SER54486.1"/>
    </source>
</evidence>
<dbReference type="PIRSF" id="PIRSF001456">
    <property type="entry name" value="Chorismate_synth"/>
    <property type="match status" value="1"/>
</dbReference>
<dbReference type="HAMAP" id="MF_00300">
    <property type="entry name" value="Chorismate_synth"/>
    <property type="match status" value="1"/>
</dbReference>
<dbReference type="GO" id="GO:0009073">
    <property type="term" value="P:aromatic amino acid family biosynthetic process"/>
    <property type="evidence" value="ECO:0007669"/>
    <property type="project" value="UniProtKB-KW"/>
</dbReference>
<evidence type="ECO:0000256" key="8">
    <source>
        <dbReference type="ARBA" id="ARBA00022857"/>
    </source>
</evidence>
<dbReference type="InterPro" id="IPR035904">
    <property type="entry name" value="Chorismate_synth_AroC_sf"/>
</dbReference>
<dbReference type="PROSITE" id="PS00787">
    <property type="entry name" value="CHORISMATE_SYNTHASE_1"/>
    <property type="match status" value="1"/>
</dbReference>
<sequence>MLRYLTAGESHGQALVATMDGIPAHVTVSSDDIRDALARRRLGLGRGARMSFEADEVTLLGGFRHGETLGSPIAIMIANTEWPKWQQVMSPDAVDPQDLEGLARNAKLTRPRPGHADLVGMQKYDWDEARPILERSSARETAARVAIGQVAKNFLAQAFGITVLSHVVELGGIPAQRDELPRAADLDLIDADPVRCFDPQASARIQAEISDAQHLGDTLGGVVEVLAWGCPPGIGAMREGDTRLDGRLAGALMGIQAIKGVEIGDGFGLARLRGSQAHDQIVGGPEGIRRTSRRAGGLEGGMTTGDVLRVSAAMKPISSVPHPLQTIDVATGEPALAHHQRSDVCAVPAAGVVAEAMVALVLAEACLEKFGGDSLAECRRNLHGYLARLAERGLSEGQGVGSR</sequence>
<keyword evidence="4 11" id="KW-0028">Amino-acid biosynthesis</keyword>
<comment type="similarity">
    <text evidence="2 11 12">Belongs to the chorismate synthase family.</text>
</comment>
<keyword evidence="5 11" id="KW-0285">Flavoprotein</keyword>
<comment type="cofactor">
    <cofactor evidence="11 12">
        <name>FMNH2</name>
        <dbReference type="ChEBI" id="CHEBI:57618"/>
    </cofactor>
    <text evidence="11 12">Reduced FMN (FMNH(2)).</text>
</comment>
<dbReference type="PANTHER" id="PTHR21085:SF0">
    <property type="entry name" value="CHORISMATE SYNTHASE"/>
    <property type="match status" value="1"/>
</dbReference>
<evidence type="ECO:0000256" key="13">
    <source>
        <dbReference type="SAM" id="MobiDB-lite"/>
    </source>
</evidence>
<dbReference type="InterPro" id="IPR020541">
    <property type="entry name" value="Chorismate_synthase_CS"/>
</dbReference>
<dbReference type="GO" id="GO:0008652">
    <property type="term" value="P:amino acid biosynthetic process"/>
    <property type="evidence" value="ECO:0007669"/>
    <property type="project" value="UniProtKB-KW"/>
</dbReference>
<comment type="catalytic activity">
    <reaction evidence="11 12">
        <text>5-O-(1-carboxyvinyl)-3-phosphoshikimate = chorismate + phosphate</text>
        <dbReference type="Rhea" id="RHEA:21020"/>
        <dbReference type="ChEBI" id="CHEBI:29748"/>
        <dbReference type="ChEBI" id="CHEBI:43474"/>
        <dbReference type="ChEBI" id="CHEBI:57701"/>
        <dbReference type="EC" id="4.2.3.5"/>
    </reaction>
</comment>
<feature type="binding site" evidence="11">
    <location>
        <position position="46"/>
    </location>
    <ligand>
        <name>NADP(+)</name>
        <dbReference type="ChEBI" id="CHEBI:58349"/>
    </ligand>
</feature>
<comment type="pathway">
    <text evidence="1 11 12">Metabolic intermediate biosynthesis; chorismate biosynthesis; chorismate from D-erythrose 4-phosphate and phosphoenolpyruvate: step 7/7.</text>
</comment>
<accession>A0A1H9Q1L6</accession>
<dbReference type="GO" id="GO:0005829">
    <property type="term" value="C:cytosol"/>
    <property type="evidence" value="ECO:0007669"/>
    <property type="project" value="TreeGrafter"/>
</dbReference>
<dbReference type="EMBL" id="FOGZ01000002">
    <property type="protein sequence ID" value="SER54486.1"/>
    <property type="molecule type" value="Genomic_DNA"/>
</dbReference>
<dbReference type="EC" id="4.2.3.5" evidence="3 11"/>
<dbReference type="FunFam" id="3.60.150.10:FF:000002">
    <property type="entry name" value="Chorismate synthase"/>
    <property type="match status" value="1"/>
</dbReference>
<keyword evidence="7 11" id="KW-0274">FAD</keyword>
<comment type="function">
    <text evidence="11">Catalyzes the anti-1,4-elimination of the C-3 phosphate and the C-6 proR hydrogen from 5-enolpyruvylshikimate-3-phosphate (EPSP) to yield chorismate, which is the branch point compound that serves as the starting substrate for the three terminal pathways of aromatic amino acid biosynthesis. This reaction introduces a second double bond into the aromatic ring system.</text>
</comment>
<dbReference type="SUPFAM" id="SSF103263">
    <property type="entry name" value="Chorismate synthase, AroC"/>
    <property type="match status" value="1"/>
</dbReference>
<dbReference type="GO" id="GO:0010181">
    <property type="term" value="F:FMN binding"/>
    <property type="evidence" value="ECO:0007669"/>
    <property type="project" value="TreeGrafter"/>
</dbReference>
<evidence type="ECO:0000256" key="11">
    <source>
        <dbReference type="HAMAP-Rule" id="MF_00300"/>
    </source>
</evidence>
<dbReference type="UniPathway" id="UPA00053">
    <property type="reaction ID" value="UER00090"/>
</dbReference>
<evidence type="ECO:0000256" key="3">
    <source>
        <dbReference type="ARBA" id="ARBA00013036"/>
    </source>
</evidence>
<dbReference type="GO" id="GO:0009423">
    <property type="term" value="P:chorismate biosynthetic process"/>
    <property type="evidence" value="ECO:0007669"/>
    <property type="project" value="UniProtKB-UniRule"/>
</dbReference>
<evidence type="ECO:0000313" key="15">
    <source>
        <dbReference type="Proteomes" id="UP000198815"/>
    </source>
</evidence>
<feature type="region of interest" description="Disordered" evidence="13">
    <location>
        <begin position="280"/>
        <end position="300"/>
    </location>
</feature>
<evidence type="ECO:0000256" key="4">
    <source>
        <dbReference type="ARBA" id="ARBA00022605"/>
    </source>
</evidence>
<dbReference type="OrthoDB" id="9771806at2"/>
<dbReference type="PANTHER" id="PTHR21085">
    <property type="entry name" value="CHORISMATE SYNTHASE"/>
    <property type="match status" value="1"/>
</dbReference>
<comment type="subunit">
    <text evidence="11">Homotetramer.</text>
</comment>
<keyword evidence="9 11" id="KW-0057">Aromatic amino acid biosynthesis</keyword>
<keyword evidence="8 11" id="KW-0521">NADP</keyword>
<dbReference type="STRING" id="64702.SAMN05443377_10285"/>
<feature type="binding site" evidence="11">
    <location>
        <position position="300"/>
    </location>
    <ligand>
        <name>FMN</name>
        <dbReference type="ChEBI" id="CHEBI:58210"/>
    </ligand>
</feature>
<proteinExistence type="inferred from homology"/>
<evidence type="ECO:0000256" key="6">
    <source>
        <dbReference type="ARBA" id="ARBA00022643"/>
    </source>
</evidence>
<dbReference type="RefSeq" id="WP_091967253.1">
    <property type="nucleotide sequence ID" value="NZ_FOGZ01000002.1"/>
</dbReference>
<protein>
    <recommendedName>
        <fullName evidence="3 11">Chorismate synthase</fullName>
        <shortName evidence="11">CS</shortName>
        <ecNumber evidence="3 11">4.2.3.5</ecNumber>
    </recommendedName>
    <alternativeName>
        <fullName evidence="11">5-enolpyruvylshikimate-3-phosphate phospholyase</fullName>
    </alternativeName>
</protein>
<gene>
    <name evidence="11" type="primary">aroC</name>
    <name evidence="14" type="ORF">SAMN05443377_10285</name>
</gene>
<feature type="binding site" evidence="11">
    <location>
        <begin position="135"/>
        <end position="137"/>
    </location>
    <ligand>
        <name>FMN</name>
        <dbReference type="ChEBI" id="CHEBI:58210"/>
    </ligand>
</feature>
<dbReference type="InterPro" id="IPR000453">
    <property type="entry name" value="Chorismate_synth"/>
</dbReference>
<feature type="binding site" evidence="11">
    <location>
        <begin position="315"/>
        <end position="319"/>
    </location>
    <ligand>
        <name>FMN</name>
        <dbReference type="ChEBI" id="CHEBI:58210"/>
    </ligand>
</feature>
<feature type="binding site" evidence="11">
    <location>
        <position position="40"/>
    </location>
    <ligand>
        <name>NADP(+)</name>
        <dbReference type="ChEBI" id="CHEBI:58349"/>
    </ligand>
</feature>
<keyword evidence="6 11" id="KW-0288">FMN</keyword>
<evidence type="ECO:0000256" key="9">
    <source>
        <dbReference type="ARBA" id="ARBA00023141"/>
    </source>
</evidence>
<dbReference type="Gene3D" id="3.60.150.10">
    <property type="entry name" value="Chorismate synthase AroC"/>
    <property type="match status" value="1"/>
</dbReference>
<evidence type="ECO:0000256" key="12">
    <source>
        <dbReference type="RuleBase" id="RU000605"/>
    </source>
</evidence>
<evidence type="ECO:0000256" key="2">
    <source>
        <dbReference type="ARBA" id="ARBA00008014"/>
    </source>
</evidence>
<evidence type="ECO:0000256" key="7">
    <source>
        <dbReference type="ARBA" id="ARBA00022827"/>
    </source>
</evidence>
<reference evidence="14 15" key="1">
    <citation type="submission" date="2016-10" db="EMBL/GenBank/DDBJ databases">
        <authorList>
            <person name="de Groot N.N."/>
        </authorList>
    </citation>
    <scope>NUCLEOTIDE SEQUENCE [LARGE SCALE GENOMIC DNA]</scope>
    <source>
        <strain evidence="14 15">DSM 16859</strain>
    </source>
</reference>
<feature type="binding site" evidence="11">
    <location>
        <begin position="256"/>
        <end position="257"/>
    </location>
    <ligand>
        <name>FMN</name>
        <dbReference type="ChEBI" id="CHEBI:58210"/>
    </ligand>
</feature>
<dbReference type="Pfam" id="PF01264">
    <property type="entry name" value="Chorismate_synt"/>
    <property type="match status" value="1"/>
</dbReference>
<organism evidence="14 15">
    <name type="scientific">Propionibacterium cyclohexanicum</name>
    <dbReference type="NCBI Taxonomy" id="64702"/>
    <lineage>
        <taxon>Bacteria</taxon>
        <taxon>Bacillati</taxon>
        <taxon>Actinomycetota</taxon>
        <taxon>Actinomycetes</taxon>
        <taxon>Propionibacteriales</taxon>
        <taxon>Propionibacteriaceae</taxon>
        <taxon>Propionibacterium</taxon>
    </lineage>
</organism>
<dbReference type="CDD" id="cd07304">
    <property type="entry name" value="Chorismate_synthase"/>
    <property type="match status" value="1"/>
</dbReference>
<dbReference type="GO" id="GO:0004107">
    <property type="term" value="F:chorismate synthase activity"/>
    <property type="evidence" value="ECO:0007669"/>
    <property type="project" value="UniProtKB-UniRule"/>
</dbReference>
<evidence type="ECO:0000256" key="5">
    <source>
        <dbReference type="ARBA" id="ARBA00022630"/>
    </source>
</evidence>
<feature type="binding site" evidence="11">
    <location>
        <position position="341"/>
    </location>
    <ligand>
        <name>FMN</name>
        <dbReference type="ChEBI" id="CHEBI:58210"/>
    </ligand>
</feature>
<keyword evidence="10 11" id="KW-0456">Lyase</keyword>
<evidence type="ECO:0000256" key="10">
    <source>
        <dbReference type="ARBA" id="ARBA00023239"/>
    </source>
</evidence>
<keyword evidence="15" id="KW-1185">Reference proteome</keyword>